<dbReference type="EMBL" id="JAVRQU010000006">
    <property type="protein sequence ID" value="KAK5701686.1"/>
    <property type="molecule type" value="Genomic_DNA"/>
</dbReference>
<gene>
    <name evidence="2" type="ORF">LTR97_004504</name>
</gene>
<evidence type="ECO:0000313" key="3">
    <source>
        <dbReference type="Proteomes" id="UP001310594"/>
    </source>
</evidence>
<organism evidence="2 3">
    <name type="scientific">Elasticomyces elasticus</name>
    <dbReference type="NCBI Taxonomy" id="574655"/>
    <lineage>
        <taxon>Eukaryota</taxon>
        <taxon>Fungi</taxon>
        <taxon>Dikarya</taxon>
        <taxon>Ascomycota</taxon>
        <taxon>Pezizomycotina</taxon>
        <taxon>Dothideomycetes</taxon>
        <taxon>Dothideomycetidae</taxon>
        <taxon>Mycosphaerellales</taxon>
        <taxon>Teratosphaeriaceae</taxon>
        <taxon>Elasticomyces</taxon>
    </lineage>
</organism>
<name>A0AAN7VSP9_9PEZI</name>
<dbReference type="Proteomes" id="UP001310594">
    <property type="component" value="Unassembled WGS sequence"/>
</dbReference>
<evidence type="ECO:0008006" key="4">
    <source>
        <dbReference type="Google" id="ProtNLM"/>
    </source>
</evidence>
<accession>A0AAN7VSP9</accession>
<feature type="compositionally biased region" description="Basic and acidic residues" evidence="1">
    <location>
        <begin position="92"/>
        <end position="110"/>
    </location>
</feature>
<reference evidence="2" key="1">
    <citation type="submission" date="2023-08" db="EMBL/GenBank/DDBJ databases">
        <title>Black Yeasts Isolated from many extreme environments.</title>
        <authorList>
            <person name="Coleine C."/>
            <person name="Stajich J.E."/>
            <person name="Selbmann L."/>
        </authorList>
    </citation>
    <scope>NUCLEOTIDE SEQUENCE</scope>
    <source>
        <strain evidence="2">CCFEE 5810</strain>
    </source>
</reference>
<feature type="region of interest" description="Disordered" evidence="1">
    <location>
        <begin position="92"/>
        <end position="128"/>
    </location>
</feature>
<proteinExistence type="predicted"/>
<evidence type="ECO:0000313" key="2">
    <source>
        <dbReference type="EMBL" id="KAK5701686.1"/>
    </source>
</evidence>
<comment type="caution">
    <text evidence="2">The sequence shown here is derived from an EMBL/GenBank/DDBJ whole genome shotgun (WGS) entry which is preliminary data.</text>
</comment>
<evidence type="ECO:0000256" key="1">
    <source>
        <dbReference type="SAM" id="MobiDB-lite"/>
    </source>
</evidence>
<sequence>MVFDEESLTQTFELTKSRVISSTSVATRTSAVISILARPVAEGDKKPAIACLTAEAKVASKLVSVVEIAKRDLATKGIKCFQYNALGSHVVDVPRERRKPGGKEAGKPGDGDVEDEDAFQTMADPMGATKKRSVPTMTIYLSPVSVKELRAAYGEQR</sequence>
<dbReference type="AlphaFoldDB" id="A0AAN7VSP9"/>
<protein>
    <recommendedName>
        <fullName evidence="4">DNA/RNA-binding protein Alba-like domain-containing protein</fullName>
    </recommendedName>
</protein>